<feature type="domain" description="Pyruvate phosphate dikinase AMP/ATP-binding" evidence="3">
    <location>
        <begin position="59"/>
        <end position="177"/>
    </location>
</feature>
<dbReference type="PANTHER" id="PTHR43615:SF1">
    <property type="entry name" value="PPDK_N DOMAIN-CONTAINING PROTEIN"/>
    <property type="match status" value="1"/>
</dbReference>
<dbReference type="InterPro" id="IPR036637">
    <property type="entry name" value="Phosphohistidine_dom_sf"/>
</dbReference>
<feature type="domain" description="PEP-utilising enzyme mobile" evidence="2">
    <location>
        <begin position="617"/>
        <end position="687"/>
    </location>
</feature>
<keyword evidence="5" id="KW-1185">Reference proteome</keyword>
<dbReference type="EMBL" id="JAVREN010000030">
    <property type="protein sequence ID" value="MDT0309042.1"/>
    <property type="molecule type" value="Genomic_DNA"/>
</dbReference>
<dbReference type="RefSeq" id="WP_311631996.1">
    <property type="nucleotide sequence ID" value="NZ_JAVREN010000030.1"/>
</dbReference>
<dbReference type="Gene3D" id="3.30.470.20">
    <property type="entry name" value="ATP-grasp fold, B domain"/>
    <property type="match status" value="1"/>
</dbReference>
<dbReference type="InterPro" id="IPR008279">
    <property type="entry name" value="PEP-util_enz_mobile_dom"/>
</dbReference>
<gene>
    <name evidence="4" type="ORF">RM780_19050</name>
</gene>
<dbReference type="InterPro" id="IPR013815">
    <property type="entry name" value="ATP_grasp_subdomain_1"/>
</dbReference>
<dbReference type="InterPro" id="IPR051549">
    <property type="entry name" value="PEP_Utilizing_Enz"/>
</dbReference>
<dbReference type="InterPro" id="IPR002192">
    <property type="entry name" value="PPDK_AMP/ATP-bd"/>
</dbReference>
<organism evidence="4 5">
    <name type="scientific">Streptomyces boetiae</name>
    <dbReference type="NCBI Taxonomy" id="3075541"/>
    <lineage>
        <taxon>Bacteria</taxon>
        <taxon>Bacillati</taxon>
        <taxon>Actinomycetota</taxon>
        <taxon>Actinomycetes</taxon>
        <taxon>Kitasatosporales</taxon>
        <taxon>Streptomycetaceae</taxon>
        <taxon>Streptomyces</taxon>
    </lineage>
</organism>
<evidence type="ECO:0000259" key="3">
    <source>
        <dbReference type="Pfam" id="PF01326"/>
    </source>
</evidence>
<dbReference type="Proteomes" id="UP001183388">
    <property type="component" value="Unassembled WGS sequence"/>
</dbReference>
<name>A0ABU2LC04_9ACTN</name>
<evidence type="ECO:0000313" key="4">
    <source>
        <dbReference type="EMBL" id="MDT0309042.1"/>
    </source>
</evidence>
<accession>A0ABU2LC04</accession>
<dbReference type="PANTHER" id="PTHR43615">
    <property type="entry name" value="PHOSPHOENOLPYRUVATE SYNTHASE-RELATED"/>
    <property type="match status" value="1"/>
</dbReference>
<protein>
    <submittedName>
        <fullName evidence="4">PEP/pyruvate-binding domain-containing protein</fullName>
    </submittedName>
</protein>
<dbReference type="SUPFAM" id="SSF52009">
    <property type="entry name" value="Phosphohistidine domain"/>
    <property type="match status" value="1"/>
</dbReference>
<feature type="region of interest" description="Disordered" evidence="1">
    <location>
        <begin position="542"/>
        <end position="567"/>
    </location>
</feature>
<feature type="compositionally biased region" description="Gly residues" evidence="1">
    <location>
        <begin position="591"/>
        <end position="606"/>
    </location>
</feature>
<reference evidence="5" key="1">
    <citation type="submission" date="2023-07" db="EMBL/GenBank/DDBJ databases">
        <title>30 novel species of actinomycetes from the DSMZ collection.</title>
        <authorList>
            <person name="Nouioui I."/>
        </authorList>
    </citation>
    <scope>NUCLEOTIDE SEQUENCE [LARGE SCALE GENOMIC DNA]</scope>
    <source>
        <strain evidence="5">DSM 44917</strain>
    </source>
</reference>
<dbReference type="Gene3D" id="3.30.1490.20">
    <property type="entry name" value="ATP-grasp fold, A domain"/>
    <property type="match status" value="1"/>
</dbReference>
<feature type="region of interest" description="Disordered" evidence="1">
    <location>
        <begin position="584"/>
        <end position="613"/>
    </location>
</feature>
<proteinExistence type="predicted"/>
<evidence type="ECO:0000259" key="2">
    <source>
        <dbReference type="Pfam" id="PF00391"/>
    </source>
</evidence>
<dbReference type="Pfam" id="PF00391">
    <property type="entry name" value="PEP-utilizers"/>
    <property type="match status" value="1"/>
</dbReference>
<dbReference type="Gene3D" id="3.50.30.10">
    <property type="entry name" value="Phosphohistidine domain"/>
    <property type="match status" value="1"/>
</dbReference>
<comment type="caution">
    <text evidence="4">The sequence shown here is derived from an EMBL/GenBank/DDBJ whole genome shotgun (WGS) entry which is preliminary data.</text>
</comment>
<evidence type="ECO:0000256" key="1">
    <source>
        <dbReference type="SAM" id="MobiDB-lite"/>
    </source>
</evidence>
<feature type="domain" description="Pyruvate phosphate dikinase AMP/ATP-binding" evidence="3">
    <location>
        <begin position="194"/>
        <end position="252"/>
    </location>
</feature>
<dbReference type="Pfam" id="PF01326">
    <property type="entry name" value="PPDK_N"/>
    <property type="match status" value="2"/>
</dbReference>
<evidence type="ECO:0000313" key="5">
    <source>
        <dbReference type="Proteomes" id="UP001183388"/>
    </source>
</evidence>
<sequence>MGKGAVGLVVVPLESGRAGEAAVTGAKAAALARARAAGLPVLPGFALVPPGDGEGAADEEELRRAWAGLRGQGDEALVVRSSSTGEDSADSSRAGRFVSVLNVRGWDEFGTAVRRVRESADAGEPGERMAVLVQPMRRAVAGGVVFGADPVAGRPDRILVSAVRGGPDRLVGGAAQGVRYQLTRLGRLVGTEPPEGRRHRVLGRRRLARLVQLARRTERALGGPQDMEFGFDEADRLWLFQARPITAMGARPSSRARLLGPGPVADTFPEVLQPLEEDMWLEPMAHGLTLALDIGGTAPRRLLRTLPTVTTVNGRAAADLRLLGAVPSPHPVLHVLNPAPGARRASAAWRMGRLRSALPLLAADLMAEVDRELAGLPPPGGMLGGQLLAALAWGRTVLTALHAQESLAGALLGPGTGLTAAGEALAVLAECRAAGRSPGEDAALIARHPVLLALLPPSLRGPGPLPARTGGTGAPRGVAALPVREGLRMRVRWVQEMQARVVREVAARGRGTAEESAVGVGPDAPDLERLALLRWPELADALAAGPPEPSSPGRFPADLAGRRPRPEAPELPAAFRLAAGGRIVPERPGRRAGGGEGQGAGGGFGTGTAWHGTGERPERAVLVVRTLDPALAPHLPGLAGLVAETGSVLAHLAVLAREYGVPTVVGVPGALERFPPGARVRVDGAAGAVSAETPAGAP</sequence>
<dbReference type="SUPFAM" id="SSF56059">
    <property type="entry name" value="Glutathione synthetase ATP-binding domain-like"/>
    <property type="match status" value="1"/>
</dbReference>